<evidence type="ECO:0000313" key="2">
    <source>
        <dbReference type="EMBL" id="KAH9845591.1"/>
    </source>
</evidence>
<accession>A0A9W7T269</accession>
<reference evidence="2 3" key="2">
    <citation type="journal article" date="2021" name="Curr. Genet.">
        <title>Genetic response to nitrogen starvation in the aggressive Eucalyptus foliar pathogen Teratosphaeria destructans.</title>
        <authorList>
            <person name="Havenga M."/>
            <person name="Wingfield B.D."/>
            <person name="Wingfield M.J."/>
            <person name="Dreyer L.L."/>
            <person name="Roets F."/>
            <person name="Aylward J."/>
        </authorList>
    </citation>
    <scope>NUCLEOTIDE SEQUENCE [LARGE SCALE GENOMIC DNA]</scope>
    <source>
        <strain evidence="2">CMW44962</strain>
    </source>
</reference>
<reference evidence="2 3" key="1">
    <citation type="journal article" date="2018" name="IMA Fungus">
        <title>IMA Genome-F 10: Nine draft genome sequences of Claviceps purpurea s.lat., including C. arundinis, C. humidiphila, and C. cf. spartinae, pseudomolecules for the pitch canker pathogen Fusarium circinatum, draft genome of Davidsoniella eucalypti, Grosmannia galeiformis, Quambalaria eucalypti, and Teratosphaeria destructans.</title>
        <authorList>
            <person name="Wingfield B.D."/>
            <person name="Liu M."/>
            <person name="Nguyen H.D."/>
            <person name="Lane F.A."/>
            <person name="Morgan S.W."/>
            <person name="De Vos L."/>
            <person name="Wilken P.M."/>
            <person name="Duong T.A."/>
            <person name="Aylward J."/>
            <person name="Coetzee M.P."/>
            <person name="Dadej K."/>
            <person name="De Beer Z.W."/>
            <person name="Findlay W."/>
            <person name="Havenga M."/>
            <person name="Kolarik M."/>
            <person name="Menzies J.G."/>
            <person name="Naidoo K."/>
            <person name="Pochopski O."/>
            <person name="Shoukouhi P."/>
            <person name="Santana Q.C."/>
            <person name="Seifert K.A."/>
            <person name="Soal N."/>
            <person name="Steenkamp E.T."/>
            <person name="Tatham C.T."/>
            <person name="van der Nest M.A."/>
            <person name="Wingfield M.J."/>
        </authorList>
    </citation>
    <scope>NUCLEOTIDE SEQUENCE [LARGE SCALE GENOMIC DNA]</scope>
    <source>
        <strain evidence="2">CMW44962</strain>
    </source>
</reference>
<feature type="domain" description="Cobalamin-independent methionine synthase MetE C-terminal/archaeal" evidence="1">
    <location>
        <begin position="181"/>
        <end position="391"/>
    </location>
</feature>
<evidence type="ECO:0000313" key="3">
    <source>
        <dbReference type="Proteomes" id="UP001138500"/>
    </source>
</evidence>
<dbReference type="GO" id="GO:0003871">
    <property type="term" value="F:5-methyltetrahydropteroyltriglutamate-homocysteine S-methyltransferase activity"/>
    <property type="evidence" value="ECO:0007669"/>
    <property type="project" value="InterPro"/>
</dbReference>
<dbReference type="PANTHER" id="PTHR43844">
    <property type="entry name" value="METHIONINE SYNTHASE"/>
    <property type="match status" value="1"/>
</dbReference>
<dbReference type="InterPro" id="IPR038071">
    <property type="entry name" value="UROD/MetE-like_sf"/>
</dbReference>
<dbReference type="OrthoDB" id="7772923at2759"/>
<dbReference type="GO" id="GO:0008270">
    <property type="term" value="F:zinc ion binding"/>
    <property type="evidence" value="ECO:0007669"/>
    <property type="project" value="InterPro"/>
</dbReference>
<dbReference type="EMBL" id="RIBY02000025">
    <property type="protein sequence ID" value="KAH9845591.1"/>
    <property type="molecule type" value="Genomic_DNA"/>
</dbReference>
<protein>
    <submittedName>
        <fullName evidence="2">UROD/MetE-like protein</fullName>
    </submittedName>
</protein>
<dbReference type="Pfam" id="PF01717">
    <property type="entry name" value="Meth_synt_2"/>
    <property type="match status" value="1"/>
</dbReference>
<dbReference type="CDD" id="cd03311">
    <property type="entry name" value="CIMS_C_terminal_like"/>
    <property type="match status" value="1"/>
</dbReference>
<evidence type="ECO:0000259" key="1">
    <source>
        <dbReference type="Pfam" id="PF01717"/>
    </source>
</evidence>
<organism evidence="2 3">
    <name type="scientific">Teratosphaeria destructans</name>
    <dbReference type="NCBI Taxonomy" id="418781"/>
    <lineage>
        <taxon>Eukaryota</taxon>
        <taxon>Fungi</taxon>
        <taxon>Dikarya</taxon>
        <taxon>Ascomycota</taxon>
        <taxon>Pezizomycotina</taxon>
        <taxon>Dothideomycetes</taxon>
        <taxon>Dothideomycetidae</taxon>
        <taxon>Mycosphaerellales</taxon>
        <taxon>Teratosphaeriaceae</taxon>
        <taxon>Teratosphaeria</taxon>
    </lineage>
</organism>
<comment type="caution">
    <text evidence="2">The sequence shown here is derived from an EMBL/GenBank/DDBJ whole genome shotgun (WGS) entry which is preliminary data.</text>
</comment>
<gene>
    <name evidence="2" type="ORF">Tdes44962_MAKER06502</name>
</gene>
<dbReference type="GO" id="GO:0009086">
    <property type="term" value="P:methionine biosynthetic process"/>
    <property type="evidence" value="ECO:0007669"/>
    <property type="project" value="InterPro"/>
</dbReference>
<dbReference type="Proteomes" id="UP001138500">
    <property type="component" value="Unassembled WGS sequence"/>
</dbReference>
<proteinExistence type="predicted"/>
<name>A0A9W7T269_9PEZI</name>
<sequence>MPAQTTKLPFHADHIGSLIRPQSVSQAQEDADASKITPAQLRDVQQKEIASIVKKQQDNNVRALCSGEFDRKYYFSGFFEKLEGFKEVSPVPWDLARLSAAPIKALQKAGKQYPMAAVCTSKIQYKESPYLENWKLLRNTLPKEQWKEAKFTMPPPCYFHLRLAKGKCYSLEAYSNDGDFFADLAKAYRQEVQTLYKEGLRNLQIDDPTLAYFCSDDMLQGLKDDGEDTDKLFELYLQAHNDCIAHRPEDMHVGLHICRGNFSKSMHFSEGSYEKIAERFFRTLNYDTFYLEYDNPRSGGFEPLRYLPAHKNVVLGVVTTKDPQLEDAGLIKSRIKEAAQIIAKGQGRSVEEAMENIGISPQCGFASVAVGAEGMTEEKMFAKLKLVKDVAAELWPDRA</sequence>
<dbReference type="AlphaFoldDB" id="A0A9W7T269"/>
<dbReference type="InterPro" id="IPR002629">
    <property type="entry name" value="Met_Synth_C/arc"/>
</dbReference>
<keyword evidence="3" id="KW-1185">Reference proteome</keyword>
<dbReference type="SUPFAM" id="SSF51726">
    <property type="entry name" value="UROD/MetE-like"/>
    <property type="match status" value="1"/>
</dbReference>
<dbReference type="Gene3D" id="3.20.20.210">
    <property type="match status" value="1"/>
</dbReference>
<dbReference type="PANTHER" id="PTHR43844:SF2">
    <property type="entry name" value="SYNTHASE, VITAMIN-B12 INDEPENDENT, PUTATIVE (AFU_ORTHOLOGUE AFUA_3G12060)-RELATED"/>
    <property type="match status" value="1"/>
</dbReference>